<dbReference type="Gene3D" id="3.40.50.1820">
    <property type="entry name" value="alpha/beta hydrolase"/>
    <property type="match status" value="1"/>
</dbReference>
<evidence type="ECO:0000256" key="1">
    <source>
        <dbReference type="ARBA" id="ARBA00022801"/>
    </source>
</evidence>
<evidence type="ECO:0000259" key="2">
    <source>
        <dbReference type="Pfam" id="PF07859"/>
    </source>
</evidence>
<dbReference type="Pfam" id="PF07859">
    <property type="entry name" value="Abhydrolase_3"/>
    <property type="match status" value="1"/>
</dbReference>
<proteinExistence type="predicted"/>
<dbReference type="RefSeq" id="WP_380188913.1">
    <property type="nucleotide sequence ID" value="NZ_JBHTBQ010000033.1"/>
</dbReference>
<keyword evidence="1 3" id="KW-0378">Hydrolase</keyword>
<dbReference type="InterPro" id="IPR013094">
    <property type="entry name" value="AB_hydrolase_3"/>
</dbReference>
<dbReference type="InterPro" id="IPR029058">
    <property type="entry name" value="AB_hydrolase_fold"/>
</dbReference>
<dbReference type="SUPFAM" id="SSF53474">
    <property type="entry name" value="alpha/beta-Hydrolases"/>
    <property type="match status" value="1"/>
</dbReference>
<comment type="caution">
    <text evidence="3">The sequence shown here is derived from an EMBL/GenBank/DDBJ whole genome shotgun (WGS) entry which is preliminary data.</text>
</comment>
<evidence type="ECO:0000313" key="4">
    <source>
        <dbReference type="Proteomes" id="UP001596473"/>
    </source>
</evidence>
<dbReference type="GO" id="GO:0016787">
    <property type="term" value="F:hydrolase activity"/>
    <property type="evidence" value="ECO:0007669"/>
    <property type="project" value="UniProtKB-KW"/>
</dbReference>
<dbReference type="EMBL" id="JBHTBQ010000033">
    <property type="protein sequence ID" value="MFC7421355.1"/>
    <property type="molecule type" value="Genomic_DNA"/>
</dbReference>
<accession>A0ABW2R269</accession>
<feature type="domain" description="Alpha/beta hydrolase fold-3" evidence="2">
    <location>
        <begin position="83"/>
        <end position="288"/>
    </location>
</feature>
<keyword evidence="4" id="KW-1185">Reference proteome</keyword>
<sequence>MRQLSPKISPWLTGFNQQVEIMQANGYKPTCTNIREGLAYLTAVFVTDIPTMPWVQDDLVPSSHYKVPVRIYHPQPAKALPVLVYFHGGGHMAGSITVYDAICRKIAAAAQHIVVSVDYRLAPECPYPAGAEDAYHVVKNIWSVLDQRQLQYQPQLSIGGDSAGGALSATVASIAQFEPTLDIHAQVLVYPSLDYTLSAPSLNENGTGYLLSKEKVTWYFNNYFQHNEDRKAASPLFAEFSDKLPPTLVISAEFCPLRDEGIAYLARLKKAGVASDHLHFADLPHAFLNLENLIKEECQHAYQSIGAWLNLRKNKAESK</sequence>
<dbReference type="PANTHER" id="PTHR48081:SF8">
    <property type="entry name" value="ALPHA_BETA HYDROLASE FOLD-3 DOMAIN-CONTAINING PROTEIN-RELATED"/>
    <property type="match status" value="1"/>
</dbReference>
<gene>
    <name evidence="3" type="ORF">ACFQNF_15935</name>
</gene>
<name>A0ABW2R269_9NEIS</name>
<dbReference type="Proteomes" id="UP001596473">
    <property type="component" value="Unassembled WGS sequence"/>
</dbReference>
<organism evidence="3 4">
    <name type="scientific">Iodobacter arcticus</name>
    <dbReference type="NCBI Taxonomy" id="590593"/>
    <lineage>
        <taxon>Bacteria</taxon>
        <taxon>Pseudomonadati</taxon>
        <taxon>Pseudomonadota</taxon>
        <taxon>Betaproteobacteria</taxon>
        <taxon>Neisseriales</taxon>
        <taxon>Chitinibacteraceae</taxon>
        <taxon>Iodobacter</taxon>
    </lineage>
</organism>
<evidence type="ECO:0000313" key="3">
    <source>
        <dbReference type="EMBL" id="MFC7421355.1"/>
    </source>
</evidence>
<reference evidence="4" key="1">
    <citation type="journal article" date="2019" name="Int. J. Syst. Evol. Microbiol.">
        <title>The Global Catalogue of Microorganisms (GCM) 10K type strain sequencing project: providing services to taxonomists for standard genome sequencing and annotation.</title>
        <authorList>
            <consortium name="The Broad Institute Genomics Platform"/>
            <consortium name="The Broad Institute Genome Sequencing Center for Infectious Disease"/>
            <person name="Wu L."/>
            <person name="Ma J."/>
        </authorList>
    </citation>
    <scope>NUCLEOTIDE SEQUENCE [LARGE SCALE GENOMIC DNA]</scope>
    <source>
        <strain evidence="4">CCUG 62945</strain>
    </source>
</reference>
<protein>
    <submittedName>
        <fullName evidence="3">Alpha/beta hydrolase</fullName>
    </submittedName>
</protein>
<dbReference type="PANTHER" id="PTHR48081">
    <property type="entry name" value="AB HYDROLASE SUPERFAMILY PROTEIN C4A8.06C"/>
    <property type="match status" value="1"/>
</dbReference>
<dbReference type="InterPro" id="IPR050300">
    <property type="entry name" value="GDXG_lipolytic_enzyme"/>
</dbReference>